<keyword evidence="2" id="KW-1185">Reference proteome</keyword>
<dbReference type="InterPro" id="IPR043502">
    <property type="entry name" value="DNA/RNA_pol_sf"/>
</dbReference>
<protein>
    <submittedName>
        <fullName evidence="1">Transposon Ty3-I Gag-Pol polyprotein</fullName>
    </submittedName>
</protein>
<proteinExistence type="predicted"/>
<comment type="caution">
    <text evidence="1">The sequence shown here is derived from an EMBL/GenBank/DDBJ whole genome shotgun (WGS) entry which is preliminary data.</text>
</comment>
<name>A0A8X6PZD4_NEPPI</name>
<accession>A0A8X6PZD4</accession>
<dbReference type="AlphaFoldDB" id="A0A8X6PZD4"/>
<evidence type="ECO:0000313" key="1">
    <source>
        <dbReference type="EMBL" id="GFT96884.1"/>
    </source>
</evidence>
<dbReference type="Proteomes" id="UP000887013">
    <property type="component" value="Unassembled WGS sequence"/>
</dbReference>
<dbReference type="EMBL" id="BMAW01075419">
    <property type="protein sequence ID" value="GFT96884.1"/>
    <property type="molecule type" value="Genomic_DNA"/>
</dbReference>
<dbReference type="SUPFAM" id="SSF56672">
    <property type="entry name" value="DNA/RNA polymerases"/>
    <property type="match status" value="1"/>
</dbReference>
<sequence>MSTSPFHALLSNYPKLFSNNLTPNLNKSIVTHCIKPRGPPVLAKAQRLNPEKLALRKEFGELMSQGIIRPSKSPYSSEIHFVKIKINKGS</sequence>
<dbReference type="OrthoDB" id="775972at2759"/>
<evidence type="ECO:0000313" key="2">
    <source>
        <dbReference type="Proteomes" id="UP000887013"/>
    </source>
</evidence>
<dbReference type="Gene3D" id="3.10.10.10">
    <property type="entry name" value="HIV Type 1 Reverse Transcriptase, subunit A, domain 1"/>
    <property type="match status" value="1"/>
</dbReference>
<organism evidence="1 2">
    <name type="scientific">Nephila pilipes</name>
    <name type="common">Giant wood spider</name>
    <name type="synonym">Nephila maculata</name>
    <dbReference type="NCBI Taxonomy" id="299642"/>
    <lineage>
        <taxon>Eukaryota</taxon>
        <taxon>Metazoa</taxon>
        <taxon>Ecdysozoa</taxon>
        <taxon>Arthropoda</taxon>
        <taxon>Chelicerata</taxon>
        <taxon>Arachnida</taxon>
        <taxon>Araneae</taxon>
        <taxon>Araneomorphae</taxon>
        <taxon>Entelegynae</taxon>
        <taxon>Araneoidea</taxon>
        <taxon>Nephilidae</taxon>
        <taxon>Nephila</taxon>
    </lineage>
</organism>
<gene>
    <name evidence="1" type="primary">TY3B-I_242</name>
    <name evidence="1" type="ORF">NPIL_169131</name>
</gene>
<reference evidence="1" key="1">
    <citation type="submission" date="2020-08" db="EMBL/GenBank/DDBJ databases">
        <title>Multicomponent nature underlies the extraordinary mechanical properties of spider dragline silk.</title>
        <authorList>
            <person name="Kono N."/>
            <person name="Nakamura H."/>
            <person name="Mori M."/>
            <person name="Yoshida Y."/>
            <person name="Ohtoshi R."/>
            <person name="Malay A.D."/>
            <person name="Moran D.A.P."/>
            <person name="Tomita M."/>
            <person name="Numata K."/>
            <person name="Arakawa K."/>
        </authorList>
    </citation>
    <scope>NUCLEOTIDE SEQUENCE</scope>
</reference>
<dbReference type="GO" id="GO:0071897">
    <property type="term" value="P:DNA biosynthetic process"/>
    <property type="evidence" value="ECO:0007669"/>
    <property type="project" value="UniProtKB-ARBA"/>
</dbReference>